<sequence>MPLTSSVRILFFFRASIFPHSLGLHVSMNAKRGLENRSRTPQVSWPGITRSTCSLMWTREENRINQHWVSIVE</sequence>
<keyword evidence="2" id="KW-1185">Reference proteome</keyword>
<protein>
    <submittedName>
        <fullName evidence="1">Uncharacterized protein</fullName>
    </submittedName>
</protein>
<accession>A0A2I2F6S6</accession>
<dbReference type="GeneID" id="36526349"/>
<dbReference type="RefSeq" id="XP_024670323.1">
    <property type="nucleotide sequence ID" value="XM_024819189.1"/>
</dbReference>
<dbReference type="AlphaFoldDB" id="A0A2I2F6S6"/>
<dbReference type="Proteomes" id="UP000234585">
    <property type="component" value="Unassembled WGS sequence"/>
</dbReference>
<reference evidence="1 2" key="1">
    <citation type="submission" date="2017-12" db="EMBL/GenBank/DDBJ databases">
        <authorList>
            <consortium name="DOE Joint Genome Institute"/>
            <person name="Haridas S."/>
            <person name="Kjaerbolling I."/>
            <person name="Vesth T.C."/>
            <person name="Frisvad J.C."/>
            <person name="Nybo J.L."/>
            <person name="Theobald S."/>
            <person name="Kuo A."/>
            <person name="Bowyer P."/>
            <person name="Matsuda Y."/>
            <person name="Mondo S."/>
            <person name="Lyhne E.K."/>
            <person name="Kogle M.E."/>
            <person name="Clum A."/>
            <person name="Lipzen A."/>
            <person name="Salamov A."/>
            <person name="Ngan C.Y."/>
            <person name="Daum C."/>
            <person name="Chiniquy J."/>
            <person name="Barry K."/>
            <person name="LaButti K."/>
            <person name="Simmons B.A."/>
            <person name="Magnuson J.K."/>
            <person name="Mortensen U.H."/>
            <person name="Larsen T.O."/>
            <person name="Grigoriev I.V."/>
            <person name="Baker S.E."/>
            <person name="Andersen M.R."/>
            <person name="Nordberg H.P."/>
            <person name="Cantor M.N."/>
            <person name="Hua S.X."/>
        </authorList>
    </citation>
    <scope>NUCLEOTIDE SEQUENCE [LARGE SCALE GENOMIC DNA]</scope>
    <source>
        <strain evidence="1 2">CBS 102.13</strain>
    </source>
</reference>
<gene>
    <name evidence="1" type="ORF">BDW47DRAFT_50586</name>
</gene>
<dbReference type="EMBL" id="KZ559152">
    <property type="protein sequence ID" value="PLB36311.1"/>
    <property type="molecule type" value="Genomic_DNA"/>
</dbReference>
<proteinExistence type="predicted"/>
<organism evidence="1 2">
    <name type="scientific">Aspergillus candidus</name>
    <dbReference type="NCBI Taxonomy" id="41067"/>
    <lineage>
        <taxon>Eukaryota</taxon>
        <taxon>Fungi</taxon>
        <taxon>Dikarya</taxon>
        <taxon>Ascomycota</taxon>
        <taxon>Pezizomycotina</taxon>
        <taxon>Eurotiomycetes</taxon>
        <taxon>Eurotiomycetidae</taxon>
        <taxon>Eurotiales</taxon>
        <taxon>Aspergillaceae</taxon>
        <taxon>Aspergillus</taxon>
        <taxon>Aspergillus subgen. Circumdati</taxon>
    </lineage>
</organism>
<evidence type="ECO:0000313" key="2">
    <source>
        <dbReference type="Proteomes" id="UP000234585"/>
    </source>
</evidence>
<name>A0A2I2F6S6_ASPCN</name>
<evidence type="ECO:0000313" key="1">
    <source>
        <dbReference type="EMBL" id="PLB36311.1"/>
    </source>
</evidence>